<accession>A0A1G6M705</accession>
<dbReference type="Pfam" id="PF25601">
    <property type="entry name" value="AAA_lid_14"/>
    <property type="match status" value="1"/>
</dbReference>
<evidence type="ECO:0000256" key="2">
    <source>
        <dbReference type="ARBA" id="ARBA00022840"/>
    </source>
</evidence>
<dbReference type="InterPro" id="IPR002197">
    <property type="entry name" value="HTH_Fis"/>
</dbReference>
<dbReference type="FunFam" id="3.40.50.300:FF:000006">
    <property type="entry name" value="DNA-binding transcriptional regulator NtrC"/>
    <property type="match status" value="1"/>
</dbReference>
<dbReference type="Gene3D" id="3.30.450.20">
    <property type="entry name" value="PAS domain"/>
    <property type="match status" value="1"/>
</dbReference>
<dbReference type="SUPFAM" id="SSF46689">
    <property type="entry name" value="Homeodomain-like"/>
    <property type="match status" value="1"/>
</dbReference>
<evidence type="ECO:0000313" key="6">
    <source>
        <dbReference type="EMBL" id="SDC51279.1"/>
    </source>
</evidence>
<dbReference type="GO" id="GO:0006355">
    <property type="term" value="P:regulation of DNA-templated transcription"/>
    <property type="evidence" value="ECO:0007669"/>
    <property type="project" value="InterPro"/>
</dbReference>
<dbReference type="GO" id="GO:0005524">
    <property type="term" value="F:ATP binding"/>
    <property type="evidence" value="ECO:0007669"/>
    <property type="project" value="UniProtKB-KW"/>
</dbReference>
<dbReference type="AlphaFoldDB" id="A0A1G6M705"/>
<dbReference type="Gene3D" id="1.10.8.60">
    <property type="match status" value="1"/>
</dbReference>
<dbReference type="SUPFAM" id="SSF55785">
    <property type="entry name" value="PYP-like sensor domain (PAS domain)"/>
    <property type="match status" value="1"/>
</dbReference>
<dbReference type="NCBIfam" id="TIGR00229">
    <property type="entry name" value="sensory_box"/>
    <property type="match status" value="1"/>
</dbReference>
<evidence type="ECO:0000259" key="5">
    <source>
        <dbReference type="PROSITE" id="PS50045"/>
    </source>
</evidence>
<dbReference type="InterPro" id="IPR058031">
    <property type="entry name" value="AAA_lid_NorR"/>
</dbReference>
<dbReference type="InterPro" id="IPR013656">
    <property type="entry name" value="PAS_4"/>
</dbReference>
<dbReference type="Gene3D" id="3.40.50.300">
    <property type="entry name" value="P-loop containing nucleotide triphosphate hydrolases"/>
    <property type="match status" value="1"/>
</dbReference>
<keyword evidence="3" id="KW-0805">Transcription regulation</keyword>
<dbReference type="Proteomes" id="UP000242662">
    <property type="component" value="Unassembled WGS sequence"/>
</dbReference>
<dbReference type="InterPro" id="IPR025662">
    <property type="entry name" value="Sigma_54_int_dom_ATP-bd_1"/>
</dbReference>
<dbReference type="PROSITE" id="PS50045">
    <property type="entry name" value="SIGMA54_INTERACT_4"/>
    <property type="match status" value="1"/>
</dbReference>
<evidence type="ECO:0000313" key="7">
    <source>
        <dbReference type="Proteomes" id="UP000242662"/>
    </source>
</evidence>
<dbReference type="CDD" id="cd00130">
    <property type="entry name" value="PAS"/>
    <property type="match status" value="1"/>
</dbReference>
<keyword evidence="7" id="KW-1185">Reference proteome</keyword>
<protein>
    <submittedName>
        <fullName evidence="6">Arginine utilization regulatory protein</fullName>
    </submittedName>
</protein>
<gene>
    <name evidence="6" type="ORF">SAMN05421737_109111</name>
</gene>
<dbReference type="InterPro" id="IPR002078">
    <property type="entry name" value="Sigma_54_int"/>
</dbReference>
<dbReference type="RefSeq" id="WP_090776277.1">
    <property type="nucleotide sequence ID" value="NZ_FMYM01000009.1"/>
</dbReference>
<dbReference type="EMBL" id="FMYM01000009">
    <property type="protein sequence ID" value="SDC51279.1"/>
    <property type="molecule type" value="Genomic_DNA"/>
</dbReference>
<dbReference type="OrthoDB" id="9771372at2"/>
<dbReference type="CDD" id="cd00009">
    <property type="entry name" value="AAA"/>
    <property type="match status" value="1"/>
</dbReference>
<dbReference type="Gene3D" id="1.10.10.60">
    <property type="entry name" value="Homeodomain-like"/>
    <property type="match status" value="1"/>
</dbReference>
<dbReference type="InterPro" id="IPR027417">
    <property type="entry name" value="P-loop_NTPase"/>
</dbReference>
<feature type="domain" description="Sigma-54 factor interaction" evidence="5">
    <location>
        <begin position="141"/>
        <end position="364"/>
    </location>
</feature>
<evidence type="ECO:0000256" key="1">
    <source>
        <dbReference type="ARBA" id="ARBA00022741"/>
    </source>
</evidence>
<proteinExistence type="predicted"/>
<keyword evidence="1" id="KW-0547">Nucleotide-binding</keyword>
<dbReference type="Pfam" id="PF00158">
    <property type="entry name" value="Sigma54_activat"/>
    <property type="match status" value="1"/>
</dbReference>
<dbReference type="PROSITE" id="PS00675">
    <property type="entry name" value="SIGMA54_INTERACT_1"/>
    <property type="match status" value="1"/>
</dbReference>
<reference evidence="7" key="1">
    <citation type="submission" date="2016-09" db="EMBL/GenBank/DDBJ databases">
        <authorList>
            <person name="Varghese N."/>
            <person name="Submissions S."/>
        </authorList>
    </citation>
    <scope>NUCLEOTIDE SEQUENCE [LARGE SCALE GENOMIC DNA]</scope>
    <source>
        <strain evidence="7">25nlg</strain>
    </source>
</reference>
<dbReference type="InterPro" id="IPR035965">
    <property type="entry name" value="PAS-like_dom_sf"/>
</dbReference>
<dbReference type="Pfam" id="PF08448">
    <property type="entry name" value="PAS_4"/>
    <property type="match status" value="1"/>
</dbReference>
<evidence type="ECO:0000256" key="3">
    <source>
        <dbReference type="ARBA" id="ARBA00023015"/>
    </source>
</evidence>
<keyword evidence="2" id="KW-0067">ATP-binding</keyword>
<organism evidence="6 7">
    <name type="scientific">Shouchella lonarensis</name>
    <dbReference type="NCBI Taxonomy" id="1464122"/>
    <lineage>
        <taxon>Bacteria</taxon>
        <taxon>Bacillati</taxon>
        <taxon>Bacillota</taxon>
        <taxon>Bacilli</taxon>
        <taxon>Bacillales</taxon>
        <taxon>Bacillaceae</taxon>
        <taxon>Shouchella</taxon>
    </lineage>
</organism>
<sequence>MDQAEEKAYVYERVLAKADIGVHIITKDGRTAFYNETMSQIEHLAQEEVIQSNLLDIFSFKDGQESTLLKALHEEEATLNREQTYYNAHGDQIVAVTHTFPIYYHGEVIAAAELARNVTSTKEHVHTRGQTGTARYQFEDIIGTSDVMKQAVQRAKQVAQSDLPVLITGETGTGKELFAQSIHAASSRAEAPFIAENCAAIPESLMESLLFGSKKGAFTGATDRPGLLEQVKYGTLLLDELQSLNPMLQAKLLRAIQERVFRRVGDTVERPFNGRILSTMNESPEHAMQSGTLRPDLYYRLAAIQLHIPPLRERPADIEPLLQHFITKNAPHATYDPRLVASLQAYPFPGNVRELAHGVETGLLFARNAPLALTHFPPHIAQGNQQKSAATLKDIVARAEQQAITTALRAHDGNITKAAKSLGVSRQSLQYRLKERP</sequence>
<keyword evidence="4" id="KW-0804">Transcription</keyword>
<dbReference type="Pfam" id="PF02954">
    <property type="entry name" value="HTH_8"/>
    <property type="match status" value="1"/>
</dbReference>
<dbReference type="STRING" id="1464122.SAMN05421737_109111"/>
<dbReference type="InterPro" id="IPR003593">
    <property type="entry name" value="AAA+_ATPase"/>
</dbReference>
<dbReference type="SUPFAM" id="SSF52540">
    <property type="entry name" value="P-loop containing nucleoside triphosphate hydrolases"/>
    <property type="match status" value="1"/>
</dbReference>
<dbReference type="PROSITE" id="PS00688">
    <property type="entry name" value="SIGMA54_INTERACT_3"/>
    <property type="match status" value="1"/>
</dbReference>
<dbReference type="InterPro" id="IPR009057">
    <property type="entry name" value="Homeodomain-like_sf"/>
</dbReference>
<dbReference type="SMART" id="SM00382">
    <property type="entry name" value="AAA"/>
    <property type="match status" value="1"/>
</dbReference>
<dbReference type="GO" id="GO:0043565">
    <property type="term" value="F:sequence-specific DNA binding"/>
    <property type="evidence" value="ECO:0007669"/>
    <property type="project" value="InterPro"/>
</dbReference>
<dbReference type="InterPro" id="IPR025944">
    <property type="entry name" value="Sigma_54_int_dom_CS"/>
</dbReference>
<name>A0A1G6M705_9BACI</name>
<dbReference type="InterPro" id="IPR000014">
    <property type="entry name" value="PAS"/>
</dbReference>
<evidence type="ECO:0000256" key="4">
    <source>
        <dbReference type="ARBA" id="ARBA00023163"/>
    </source>
</evidence>
<dbReference type="PRINTS" id="PR01590">
    <property type="entry name" value="HTHFIS"/>
</dbReference>
<dbReference type="PANTHER" id="PTHR32071">
    <property type="entry name" value="TRANSCRIPTIONAL REGULATORY PROTEIN"/>
    <property type="match status" value="1"/>
</dbReference>
<dbReference type="PANTHER" id="PTHR32071:SF74">
    <property type="entry name" value="TRANSCRIPTIONAL ACTIVATOR ROCR"/>
    <property type="match status" value="1"/>
</dbReference>
<dbReference type="SMART" id="SM00091">
    <property type="entry name" value="PAS"/>
    <property type="match status" value="1"/>
</dbReference>